<feature type="active site" description="Charge relay system" evidence="6">
    <location>
        <position position="312"/>
    </location>
</feature>
<keyword evidence="4 6" id="KW-0378">Hydrolase</keyword>
<dbReference type="RefSeq" id="WP_307148869.1">
    <property type="nucleotide sequence ID" value="NZ_JAUSTU010000002.1"/>
</dbReference>
<dbReference type="InterPro" id="IPR023827">
    <property type="entry name" value="Peptidase_S8_Asp-AS"/>
</dbReference>
<feature type="domain" description="SLH" evidence="8">
    <location>
        <begin position="367"/>
        <end position="430"/>
    </location>
</feature>
<protein>
    <recommendedName>
        <fullName evidence="8">SLH domain-containing protein</fullName>
    </recommendedName>
</protein>
<dbReference type="PROSITE" id="PS51892">
    <property type="entry name" value="SUBTILASE"/>
    <property type="match status" value="1"/>
</dbReference>
<dbReference type="EMBL" id="JAUSTU010000002">
    <property type="protein sequence ID" value="MDQ0154256.1"/>
    <property type="molecule type" value="Genomic_DNA"/>
</dbReference>
<dbReference type="SUPFAM" id="SSF52743">
    <property type="entry name" value="Subtilisin-like"/>
    <property type="match status" value="1"/>
</dbReference>
<evidence type="ECO:0000256" key="3">
    <source>
        <dbReference type="ARBA" id="ARBA00022723"/>
    </source>
</evidence>
<name>A0ABT9UZX9_9BACL</name>
<evidence type="ECO:0000256" key="1">
    <source>
        <dbReference type="ARBA" id="ARBA00011073"/>
    </source>
</evidence>
<dbReference type="Proteomes" id="UP001231362">
    <property type="component" value="Unassembled WGS sequence"/>
</dbReference>
<dbReference type="SUPFAM" id="SSF54897">
    <property type="entry name" value="Protease propeptides/inhibitors"/>
    <property type="match status" value="1"/>
</dbReference>
<keyword evidence="10" id="KW-1185">Reference proteome</keyword>
<keyword evidence="3" id="KW-0479">Metal-binding</keyword>
<dbReference type="InterPro" id="IPR001119">
    <property type="entry name" value="SLH_dom"/>
</dbReference>
<feature type="domain" description="SLH" evidence="8">
    <location>
        <begin position="431"/>
        <end position="485"/>
    </location>
</feature>
<organism evidence="9 10">
    <name type="scientific">Anoxybacillus andreesenii</name>
    <dbReference type="NCBI Taxonomy" id="1325932"/>
    <lineage>
        <taxon>Bacteria</taxon>
        <taxon>Bacillati</taxon>
        <taxon>Bacillota</taxon>
        <taxon>Bacilli</taxon>
        <taxon>Bacillales</taxon>
        <taxon>Anoxybacillaceae</taxon>
        <taxon>Anoxybacillus</taxon>
    </lineage>
</organism>
<evidence type="ECO:0000256" key="5">
    <source>
        <dbReference type="ARBA" id="ARBA00022825"/>
    </source>
</evidence>
<keyword evidence="2 6" id="KW-0645">Protease</keyword>
<evidence type="ECO:0000313" key="10">
    <source>
        <dbReference type="Proteomes" id="UP001231362"/>
    </source>
</evidence>
<dbReference type="PANTHER" id="PTHR43806">
    <property type="entry name" value="PEPTIDASE S8"/>
    <property type="match status" value="1"/>
</dbReference>
<comment type="similarity">
    <text evidence="1 6 7">Belongs to the peptidase S8 family.</text>
</comment>
<evidence type="ECO:0000256" key="7">
    <source>
        <dbReference type="RuleBase" id="RU003355"/>
    </source>
</evidence>
<gene>
    <name evidence="9" type="ORF">J2S07_000560</name>
</gene>
<dbReference type="InterPro" id="IPR023828">
    <property type="entry name" value="Peptidase_S8_Ser-AS"/>
</dbReference>
<dbReference type="CDD" id="cd07477">
    <property type="entry name" value="Peptidases_S8_Subtilisin_subset"/>
    <property type="match status" value="1"/>
</dbReference>
<dbReference type="InterPro" id="IPR022398">
    <property type="entry name" value="Peptidase_S8_His-AS"/>
</dbReference>
<dbReference type="Gene3D" id="3.30.70.80">
    <property type="entry name" value="Peptidase S8 propeptide/proteinase inhibitor I9"/>
    <property type="match status" value="1"/>
</dbReference>
<feature type="active site" description="Charge relay system" evidence="6">
    <location>
        <position position="154"/>
    </location>
</feature>
<proteinExistence type="inferred from homology"/>
<dbReference type="InterPro" id="IPR050131">
    <property type="entry name" value="Peptidase_S8_subtilisin-like"/>
</dbReference>
<evidence type="ECO:0000256" key="6">
    <source>
        <dbReference type="PROSITE-ProRule" id="PRU01240"/>
    </source>
</evidence>
<dbReference type="Pfam" id="PF00395">
    <property type="entry name" value="SLH"/>
    <property type="match status" value="3"/>
</dbReference>
<dbReference type="InterPro" id="IPR034202">
    <property type="entry name" value="Subtilisin_Carlsberg-like"/>
</dbReference>
<dbReference type="InterPro" id="IPR000209">
    <property type="entry name" value="Peptidase_S8/S53_dom"/>
</dbReference>
<dbReference type="Pfam" id="PF00082">
    <property type="entry name" value="Peptidase_S8"/>
    <property type="match status" value="1"/>
</dbReference>
<dbReference type="Gene3D" id="3.40.50.200">
    <property type="entry name" value="Peptidase S8/S53 domain"/>
    <property type="match status" value="1"/>
</dbReference>
<feature type="active site" description="Charge relay system" evidence="6">
    <location>
        <position position="123"/>
    </location>
</feature>
<dbReference type="PROSITE" id="PS00138">
    <property type="entry name" value="SUBTILASE_SER"/>
    <property type="match status" value="1"/>
</dbReference>
<dbReference type="PROSITE" id="PS00137">
    <property type="entry name" value="SUBTILASE_HIS"/>
    <property type="match status" value="1"/>
</dbReference>
<evidence type="ECO:0000259" key="8">
    <source>
        <dbReference type="PROSITE" id="PS51272"/>
    </source>
</evidence>
<comment type="caution">
    <text evidence="9">The sequence shown here is derived from an EMBL/GenBank/DDBJ whole genome shotgun (WGS) entry which is preliminary data.</text>
</comment>
<sequence>MKKQFLLFLTTILLIMNIPLYPSAEQGSERVLILFKNSIDGQLLQDESVEIHHIYDSVSAVSATVPSSKLASLRSQPNILKIESDHPVETSEQIENWGFRQVLANEAKTNGWTGKGVKVGIIDTGIRPNHPDLKIAGGVTFVEGTSSYADDEGHGTHVAGIIGALDNDIGTVGVAPEAQIYAIKALNNTGVGNLSDVLAGIEWGIENNLDIINLSLTSEQGSSILERVLDKAYNRGILIVAASGNTQTTLPATTDVLYPARYQSVIAVGSVNNNLNKSRFSYFGPSLEFVAPGEKIYSTYNQPDYQYSYGTSMAAPYVAGIAALYKQAYPELNHRQIRELMQNNAVDLGEPGKDKNFGYGLVQAPTTARVFADVPTGEWYADEISYLYKKGIVTGYDDKKFLPNHPVNRAEAITMIGRALEYDGTLRTTRYTDVSSGHFASGYIEKASEEQIITGYPGGSFKPNASIIRGDVAVMLERAYHYTSSTKSGFSDVKNDKYYADSIYALVDNQISEGYPDKTFKPLNNITRAEFSVFLARVLDASFR</sequence>
<evidence type="ECO:0000256" key="2">
    <source>
        <dbReference type="ARBA" id="ARBA00022670"/>
    </source>
</evidence>
<accession>A0ABT9UZX9</accession>
<dbReference type="PRINTS" id="PR00723">
    <property type="entry name" value="SUBTILISIN"/>
</dbReference>
<dbReference type="PROSITE" id="PS00136">
    <property type="entry name" value="SUBTILASE_ASP"/>
    <property type="match status" value="1"/>
</dbReference>
<dbReference type="PROSITE" id="PS51272">
    <property type="entry name" value="SLH"/>
    <property type="match status" value="3"/>
</dbReference>
<keyword evidence="5 6" id="KW-0720">Serine protease</keyword>
<evidence type="ECO:0000256" key="4">
    <source>
        <dbReference type="ARBA" id="ARBA00022801"/>
    </source>
</evidence>
<dbReference type="InterPro" id="IPR036852">
    <property type="entry name" value="Peptidase_S8/S53_dom_sf"/>
</dbReference>
<evidence type="ECO:0000313" key="9">
    <source>
        <dbReference type="EMBL" id="MDQ0154256.1"/>
    </source>
</evidence>
<dbReference type="InterPro" id="IPR037045">
    <property type="entry name" value="S8pro/Inhibitor_I9_sf"/>
</dbReference>
<feature type="domain" description="SLH" evidence="8">
    <location>
        <begin position="486"/>
        <end position="544"/>
    </location>
</feature>
<dbReference type="InterPro" id="IPR015500">
    <property type="entry name" value="Peptidase_S8_subtilisin-rel"/>
</dbReference>
<dbReference type="PANTHER" id="PTHR43806:SF11">
    <property type="entry name" value="CEREVISIN-RELATED"/>
    <property type="match status" value="1"/>
</dbReference>
<reference evidence="9 10" key="1">
    <citation type="submission" date="2023-07" db="EMBL/GenBank/DDBJ databases">
        <title>Genomic Encyclopedia of Type Strains, Phase IV (KMG-IV): sequencing the most valuable type-strain genomes for metagenomic binning, comparative biology and taxonomic classification.</title>
        <authorList>
            <person name="Goeker M."/>
        </authorList>
    </citation>
    <scope>NUCLEOTIDE SEQUENCE [LARGE SCALE GENOMIC DNA]</scope>
    <source>
        <strain evidence="9 10">DSM 23948</strain>
    </source>
</reference>